<dbReference type="AlphaFoldDB" id="S0EW30"/>
<evidence type="ECO:0000313" key="1">
    <source>
        <dbReference type="EMBL" id="CCW33847.1"/>
    </source>
</evidence>
<dbReference type="Proteomes" id="UP000014227">
    <property type="component" value="Chromosome I"/>
</dbReference>
<dbReference type="InterPro" id="IPR007263">
    <property type="entry name" value="DCC1-like"/>
</dbReference>
<accession>S0EW30</accession>
<dbReference type="HOGENOM" id="CLU_086500_5_1_0"/>
<evidence type="ECO:0000313" key="2">
    <source>
        <dbReference type="Proteomes" id="UP000014227"/>
    </source>
</evidence>
<dbReference type="InterPro" id="IPR044691">
    <property type="entry name" value="DCC1_Trx"/>
</dbReference>
<protein>
    <submittedName>
        <fullName evidence="1">Uncharacterized protein conserved in bacteria</fullName>
    </submittedName>
</protein>
<reference evidence="2" key="1">
    <citation type="submission" date="2013-03" db="EMBL/GenBank/DDBJ databases">
        <title>Genome sequence of Chthonomonas calidirosea, the first sequenced genome from the Armatimonadetes phylum (formally candidate division OP10).</title>
        <authorList>
            <person name="Lee K.C.Y."/>
            <person name="Morgan X.C."/>
            <person name="Dunfield P.F."/>
            <person name="Tamas I."/>
            <person name="Houghton K.M."/>
            <person name="Vyssotski M."/>
            <person name="Ryan J.L.J."/>
            <person name="Lagutin K."/>
            <person name="McDonald I.R."/>
            <person name="Stott M.B."/>
        </authorList>
    </citation>
    <scope>NUCLEOTIDE SEQUENCE [LARGE SCALE GENOMIC DNA]</scope>
    <source>
        <strain evidence="2">DSM 23976 / ICMP 18418 / T49</strain>
    </source>
</reference>
<dbReference type="GO" id="GO:0015035">
    <property type="term" value="F:protein-disulfide reductase activity"/>
    <property type="evidence" value="ECO:0007669"/>
    <property type="project" value="InterPro"/>
</dbReference>
<organism evidence="1 2">
    <name type="scientific">Chthonomonas calidirosea (strain DSM 23976 / ICMP 18418 / T49)</name>
    <dbReference type="NCBI Taxonomy" id="1303518"/>
    <lineage>
        <taxon>Bacteria</taxon>
        <taxon>Bacillati</taxon>
        <taxon>Armatimonadota</taxon>
        <taxon>Chthonomonadia</taxon>
        <taxon>Chthonomonadales</taxon>
        <taxon>Chthonomonadaceae</taxon>
        <taxon>Chthonomonas</taxon>
    </lineage>
</organism>
<keyword evidence="2" id="KW-1185">Reference proteome</keyword>
<dbReference type="PANTHER" id="PTHR34290:SF2">
    <property type="entry name" value="OS04G0668800 PROTEIN"/>
    <property type="match status" value="1"/>
</dbReference>
<dbReference type="InParanoid" id="S0EW30"/>
<dbReference type="EMBL" id="HF951689">
    <property type="protein sequence ID" value="CCW33847.1"/>
    <property type="molecule type" value="Genomic_DNA"/>
</dbReference>
<dbReference type="Pfam" id="PF04134">
    <property type="entry name" value="DCC1-like"/>
    <property type="match status" value="1"/>
</dbReference>
<sequence>MRHTILWDGECGFCQRTVEWLLRRDRQHLFEAVPYQTAQDPRLTPELRRACAQAVHVITADGKVLRGARAVLFLLESIGGGKLARWASYPPLVWLLEAAYRFVANHRDIFDRLLFPRQSRTGGCHVHRHN</sequence>
<dbReference type="eggNOG" id="COG3011">
    <property type="taxonomic scope" value="Bacteria"/>
</dbReference>
<gene>
    <name evidence="1" type="ORF">CCALI_00007</name>
</gene>
<name>S0EW30_CHTCT</name>
<dbReference type="KEGG" id="ccz:CCALI_00007"/>
<dbReference type="RefSeq" id="WP_016481414.1">
    <property type="nucleotide sequence ID" value="NC_021487.1"/>
</dbReference>
<proteinExistence type="predicted"/>
<dbReference type="PATRIC" id="fig|1303518.3.peg.8"/>
<dbReference type="STRING" id="454171.CP488_01148"/>
<dbReference type="OrthoDB" id="9813713at2"/>
<dbReference type="PANTHER" id="PTHR34290">
    <property type="entry name" value="SI:CH73-390P7.2"/>
    <property type="match status" value="1"/>
</dbReference>